<dbReference type="GO" id="GO:0016787">
    <property type="term" value="F:hydrolase activity"/>
    <property type="evidence" value="ECO:0007669"/>
    <property type="project" value="UniProtKB-KW"/>
</dbReference>
<organism evidence="2 3">
    <name type="scientific">Lentzea alba</name>
    <dbReference type="NCBI Taxonomy" id="2714351"/>
    <lineage>
        <taxon>Bacteria</taxon>
        <taxon>Bacillati</taxon>
        <taxon>Actinomycetota</taxon>
        <taxon>Actinomycetes</taxon>
        <taxon>Pseudonocardiales</taxon>
        <taxon>Pseudonocardiaceae</taxon>
        <taxon>Lentzea</taxon>
    </lineage>
</organism>
<dbReference type="RefSeq" id="WP_166048339.1">
    <property type="nucleotide sequence ID" value="NZ_JAAMPJ010000006.1"/>
</dbReference>
<comment type="caution">
    <text evidence="2">The sequence shown here is derived from an EMBL/GenBank/DDBJ whole genome shotgun (WGS) entry which is preliminary data.</text>
</comment>
<evidence type="ECO:0000313" key="2">
    <source>
        <dbReference type="EMBL" id="NGY61626.1"/>
    </source>
</evidence>
<keyword evidence="3" id="KW-1185">Reference proteome</keyword>
<dbReference type="InterPro" id="IPR036866">
    <property type="entry name" value="RibonucZ/Hydroxyglut_hydro"/>
</dbReference>
<feature type="domain" description="Metallo-beta-lactamase" evidence="1">
    <location>
        <begin position="11"/>
        <end position="72"/>
    </location>
</feature>
<reference evidence="2 3" key="1">
    <citation type="submission" date="2020-03" db="EMBL/GenBank/DDBJ databases">
        <title>Isolation and identification of active actinomycetes.</title>
        <authorList>
            <person name="Sun X."/>
        </authorList>
    </citation>
    <scope>NUCLEOTIDE SEQUENCE [LARGE SCALE GENOMIC DNA]</scope>
    <source>
        <strain evidence="2 3">NEAU-D13</strain>
    </source>
</reference>
<name>A0A7C9RT78_9PSEU</name>
<evidence type="ECO:0000259" key="1">
    <source>
        <dbReference type="Pfam" id="PF00753"/>
    </source>
</evidence>
<dbReference type="EMBL" id="JAAMPJ010000006">
    <property type="protein sequence ID" value="NGY61626.1"/>
    <property type="molecule type" value="Genomic_DNA"/>
</dbReference>
<dbReference type="PANTHER" id="PTHR30619:SF1">
    <property type="entry name" value="RECOMBINATION PROTEIN 2"/>
    <property type="match status" value="1"/>
</dbReference>
<dbReference type="AlphaFoldDB" id="A0A7C9RT78"/>
<dbReference type="Pfam" id="PF00753">
    <property type="entry name" value="Lactamase_B"/>
    <property type="match status" value="1"/>
</dbReference>
<evidence type="ECO:0000313" key="3">
    <source>
        <dbReference type="Proteomes" id="UP000481360"/>
    </source>
</evidence>
<dbReference type="PANTHER" id="PTHR30619">
    <property type="entry name" value="DNA INTERNALIZATION/COMPETENCE PROTEIN COMEC/REC2"/>
    <property type="match status" value="1"/>
</dbReference>
<dbReference type="Gene3D" id="3.60.15.10">
    <property type="entry name" value="Ribonuclease Z/Hydroxyacylglutathione hydrolase-like"/>
    <property type="match status" value="1"/>
</dbReference>
<dbReference type="Proteomes" id="UP000481360">
    <property type="component" value="Unassembled WGS sequence"/>
</dbReference>
<sequence>MTSLCTLDVLDVGHGNAAVLQAGDSVTVIDAGLGVTLIKFLEAEGINRIDRVLLSHSDRDHVAGTINLLASETFDVRAVYVNPDSKPSSIWASLAWELKQWHDRTGGLIELQLRQGMVFGEGPVRINVLAPGIQLSALAAGAKDKAGRTITANSRSAVIRIDAADKPVALLPADLDDVGLEHLTEDGQSDKLNAQVLVYPHHGGASGRGRGEGSSPYIRSIIDLVSPSTVIFSNGRGSYDLPRAEVVAQIREIAPSARLGCTQLSRGCATEAPALEDETAGQHLLPLVAHGSSARKCCGGTWRIVCDDTRISVLPDEAAHKGYIAACAPTALCQRQN</sequence>
<dbReference type="SUPFAM" id="SSF56281">
    <property type="entry name" value="Metallo-hydrolase/oxidoreductase"/>
    <property type="match status" value="1"/>
</dbReference>
<accession>A0A7C9RT78</accession>
<protein>
    <submittedName>
        <fullName evidence="2">MBL fold metallo-hydrolase</fullName>
    </submittedName>
</protein>
<proteinExistence type="predicted"/>
<dbReference type="InterPro" id="IPR052159">
    <property type="entry name" value="Competence_DNA_uptake"/>
</dbReference>
<gene>
    <name evidence="2" type="ORF">G7043_22105</name>
</gene>
<dbReference type="InterPro" id="IPR001279">
    <property type="entry name" value="Metallo-B-lactamas"/>
</dbReference>
<keyword evidence="2" id="KW-0378">Hydrolase</keyword>